<proteinExistence type="inferred from homology"/>
<dbReference type="SUPFAM" id="SSF51735">
    <property type="entry name" value="NAD(P)-binding Rossmann-fold domains"/>
    <property type="match status" value="1"/>
</dbReference>
<dbReference type="Gene3D" id="3.40.50.720">
    <property type="entry name" value="NAD(P)-binding Rossmann-like Domain"/>
    <property type="match status" value="1"/>
</dbReference>
<organism evidence="4 5">
    <name type="scientific">Heterodermia speciosa</name>
    <dbReference type="NCBI Taxonomy" id="116794"/>
    <lineage>
        <taxon>Eukaryota</taxon>
        <taxon>Fungi</taxon>
        <taxon>Dikarya</taxon>
        <taxon>Ascomycota</taxon>
        <taxon>Pezizomycotina</taxon>
        <taxon>Lecanoromycetes</taxon>
        <taxon>OSLEUM clade</taxon>
        <taxon>Lecanoromycetidae</taxon>
        <taxon>Caliciales</taxon>
        <taxon>Physciaceae</taxon>
        <taxon>Heterodermia</taxon>
    </lineage>
</organism>
<dbReference type="PANTHER" id="PTHR43963:SF6">
    <property type="entry name" value="CHAIN DEHYDROGENASE FAMILY PROTEIN, PUTATIVE (AFU_ORTHOLOGUE AFUA_3G15350)-RELATED"/>
    <property type="match status" value="1"/>
</dbReference>
<dbReference type="Pfam" id="PF00106">
    <property type="entry name" value="adh_short"/>
    <property type="match status" value="1"/>
</dbReference>
<keyword evidence="5" id="KW-1185">Reference proteome</keyword>
<dbReference type="InterPro" id="IPR036291">
    <property type="entry name" value="NAD(P)-bd_dom_sf"/>
</dbReference>
<keyword evidence="2" id="KW-0521">NADP</keyword>
<evidence type="ECO:0000256" key="1">
    <source>
        <dbReference type="ARBA" id="ARBA00006484"/>
    </source>
</evidence>
<accession>A0A8H3EDC4</accession>
<comment type="similarity">
    <text evidence="1">Belongs to the short-chain dehydrogenases/reductases (SDR) family.</text>
</comment>
<dbReference type="Proteomes" id="UP000664521">
    <property type="component" value="Unassembled WGS sequence"/>
</dbReference>
<dbReference type="PANTHER" id="PTHR43963">
    <property type="entry name" value="CARBONYL REDUCTASE 1-RELATED"/>
    <property type="match status" value="1"/>
</dbReference>
<evidence type="ECO:0000313" key="5">
    <source>
        <dbReference type="Proteomes" id="UP000664521"/>
    </source>
</evidence>
<reference evidence="4" key="1">
    <citation type="submission" date="2021-03" db="EMBL/GenBank/DDBJ databases">
        <authorList>
            <person name="Tagirdzhanova G."/>
        </authorList>
    </citation>
    <scope>NUCLEOTIDE SEQUENCE</scope>
</reference>
<dbReference type="InterPro" id="IPR002347">
    <property type="entry name" value="SDR_fam"/>
</dbReference>
<gene>
    <name evidence="4" type="ORF">HETSPECPRED_000094</name>
</gene>
<comment type="caution">
    <text evidence="4">The sequence shown here is derived from an EMBL/GenBank/DDBJ whole genome shotgun (WGS) entry which is preliminary data.</text>
</comment>
<keyword evidence="3" id="KW-0560">Oxidoreductase</keyword>
<dbReference type="PRINTS" id="PR00081">
    <property type="entry name" value="GDHRDH"/>
</dbReference>
<dbReference type="AlphaFoldDB" id="A0A8H3EDC4"/>
<dbReference type="EMBL" id="CAJPDS010000001">
    <property type="protein sequence ID" value="CAF9903033.1"/>
    <property type="molecule type" value="Genomic_DNA"/>
</dbReference>
<dbReference type="GO" id="GO:0016491">
    <property type="term" value="F:oxidoreductase activity"/>
    <property type="evidence" value="ECO:0007669"/>
    <property type="project" value="UniProtKB-KW"/>
</dbReference>
<evidence type="ECO:0000313" key="4">
    <source>
        <dbReference type="EMBL" id="CAF9903033.1"/>
    </source>
</evidence>
<dbReference type="OrthoDB" id="191139at2759"/>
<evidence type="ECO:0008006" key="6">
    <source>
        <dbReference type="Google" id="ProtNLM"/>
    </source>
</evidence>
<evidence type="ECO:0000256" key="2">
    <source>
        <dbReference type="ARBA" id="ARBA00022857"/>
    </source>
</evidence>
<evidence type="ECO:0000256" key="3">
    <source>
        <dbReference type="ARBA" id="ARBA00023002"/>
    </source>
</evidence>
<sequence length="143" mass="15602">MSSPIIAIVTGANRGIGHAICQTLAADFKEPLLLYAASRKGEDLGFKPSSTKTQIEYPSLDIASTNSINELAKSIQRDHDGLDVLINNAGAALDDQHSPENVKTTLDINYRGTLKVSESESQDSTTVLTNELFYRCVKLSYHF</sequence>
<protein>
    <recommendedName>
        <fullName evidence="6">NAD(P)-binding protein</fullName>
    </recommendedName>
</protein>
<name>A0A8H3EDC4_9LECA</name>